<sequence>MRSASPSDSLTYREAGATAGVLPAGYRHTRASLCIGRGEDTFLAASDALARWEVHRRAGLRVEAPGLFDGNRCPAIELGVRGENAGTTSGDPGGRAAPVGPIRSIMTDVTRYRMLRTLSVLLASGTLATGLTAASAGVGGAAPGSFAPGSSDPADQVINTVVIGLDGTMLDQVKAADTPNLHRLIAEGTSGRSSILGHPTISGPSWSTVLTGVWHTKHGVVDNSFEGADYEAYPSVFTRIENGNLQMRTVSISTWGGIATIAGSGDPAADVVVTTPGAGSGAATDAATAEAVADEITANGPEFLFTQLDQVDGAGHSSGTGGSEYEPALESVDTEVGKIVDAVDARSEATGEKWTILVTSDHGHRPEGGHGGQSDAEGTTFVIARGAGYEAGAVDDTLTIADITPTVLDNLGFEQPAGLDGTPIPASGTSAAGSLGRLPASIPTGSLGS</sequence>
<dbReference type="PANTHER" id="PTHR10151">
    <property type="entry name" value="ECTONUCLEOTIDE PYROPHOSPHATASE/PHOSPHODIESTERASE"/>
    <property type="match status" value="1"/>
</dbReference>
<dbReference type="EMBL" id="CP041765">
    <property type="protein sequence ID" value="QDQ97425.1"/>
    <property type="molecule type" value="Genomic_DNA"/>
</dbReference>
<reference evidence="3 4" key="2">
    <citation type="submission" date="2019-07" db="EMBL/GenBank/DDBJ databases">
        <authorList>
            <person name="Huang Y."/>
        </authorList>
    </citation>
    <scope>NUCLEOTIDE SEQUENCE [LARGE SCALE GENOMIC DNA]</scope>
    <source>
        <strain evidence="3 4">HY188</strain>
    </source>
</reference>
<dbReference type="OrthoDB" id="1956004at2"/>
<dbReference type="KEGG" id="toy:FO059_08905"/>
<dbReference type="AlphaFoldDB" id="A0A516X2Z4"/>
<feature type="domain" description="DUF1990" evidence="2">
    <location>
        <begin position="11"/>
        <end position="66"/>
    </location>
</feature>
<dbReference type="GO" id="GO:0016787">
    <property type="term" value="F:hydrolase activity"/>
    <property type="evidence" value="ECO:0007669"/>
    <property type="project" value="UniProtKB-ARBA"/>
</dbReference>
<evidence type="ECO:0000256" key="1">
    <source>
        <dbReference type="SAM" id="MobiDB-lite"/>
    </source>
</evidence>
<proteinExistence type="predicted"/>
<name>A0A516X2Z4_9ACTN</name>
<dbReference type="PANTHER" id="PTHR10151:SF120">
    <property type="entry name" value="BIS(5'-ADENOSYL)-TRIPHOSPHATASE"/>
    <property type="match status" value="1"/>
</dbReference>
<dbReference type="Pfam" id="PF01663">
    <property type="entry name" value="Phosphodiest"/>
    <property type="match status" value="1"/>
</dbReference>
<evidence type="ECO:0000259" key="2">
    <source>
        <dbReference type="Pfam" id="PF09348"/>
    </source>
</evidence>
<reference evidence="3 4" key="1">
    <citation type="submission" date="2019-07" db="EMBL/GenBank/DDBJ databases">
        <title>Tomitella cavernea sp. nov., an actinomycete isolated from soil.</title>
        <authorList>
            <person name="Cheng J."/>
        </authorList>
    </citation>
    <scope>NUCLEOTIDE SEQUENCE [LARGE SCALE GENOMIC DNA]</scope>
    <source>
        <strain evidence="3 4">HY188</strain>
    </source>
</reference>
<organism evidence="3 4">
    <name type="scientific">Tomitella fengzijianii</name>
    <dbReference type="NCBI Taxonomy" id="2597660"/>
    <lineage>
        <taxon>Bacteria</taxon>
        <taxon>Bacillati</taxon>
        <taxon>Actinomycetota</taxon>
        <taxon>Actinomycetes</taxon>
        <taxon>Mycobacteriales</taxon>
        <taxon>Tomitella</taxon>
    </lineage>
</organism>
<dbReference type="InterPro" id="IPR018960">
    <property type="entry name" value="DUF1990"/>
</dbReference>
<accession>A0A516X2Z4</accession>
<dbReference type="InterPro" id="IPR002591">
    <property type="entry name" value="Phosphodiest/P_Trfase"/>
</dbReference>
<dbReference type="Gene3D" id="3.40.720.10">
    <property type="entry name" value="Alkaline Phosphatase, subunit A"/>
    <property type="match status" value="2"/>
</dbReference>
<keyword evidence="4" id="KW-1185">Reference proteome</keyword>
<evidence type="ECO:0000313" key="4">
    <source>
        <dbReference type="Proteomes" id="UP000317344"/>
    </source>
</evidence>
<evidence type="ECO:0000313" key="3">
    <source>
        <dbReference type="EMBL" id="QDQ97425.1"/>
    </source>
</evidence>
<dbReference type="Proteomes" id="UP000317344">
    <property type="component" value="Chromosome"/>
</dbReference>
<dbReference type="InterPro" id="IPR017850">
    <property type="entry name" value="Alkaline_phosphatase_core_sf"/>
</dbReference>
<dbReference type="SUPFAM" id="SSF53649">
    <property type="entry name" value="Alkaline phosphatase-like"/>
    <property type="match status" value="1"/>
</dbReference>
<protein>
    <submittedName>
        <fullName evidence="3">DUF1990 family protein</fullName>
    </submittedName>
</protein>
<feature type="region of interest" description="Disordered" evidence="1">
    <location>
        <begin position="419"/>
        <end position="449"/>
    </location>
</feature>
<dbReference type="Pfam" id="PF09348">
    <property type="entry name" value="DUF1990"/>
    <property type="match status" value="1"/>
</dbReference>
<gene>
    <name evidence="3" type="ORF">FO059_08905</name>
</gene>